<dbReference type="InterPro" id="IPR003593">
    <property type="entry name" value="AAA+_ATPase"/>
</dbReference>
<dbReference type="FunFam" id="1.10.8.60:FF:000014">
    <property type="entry name" value="DNA-binding transcriptional regulator NtrC"/>
    <property type="match status" value="1"/>
</dbReference>
<feature type="domain" description="Sigma-54 factor interaction" evidence="8">
    <location>
        <begin position="146"/>
        <end position="375"/>
    </location>
</feature>
<dbReference type="InterPro" id="IPR025662">
    <property type="entry name" value="Sigma_54_int_dom_ATP-bd_1"/>
</dbReference>
<name>A0A3E2BQX0_9BACT</name>
<dbReference type="InterPro" id="IPR025943">
    <property type="entry name" value="Sigma_54_int_dom_ATP-bd_2"/>
</dbReference>
<dbReference type="InterPro" id="IPR011006">
    <property type="entry name" value="CheY-like_superfamily"/>
</dbReference>
<evidence type="ECO:0000256" key="4">
    <source>
        <dbReference type="ARBA" id="ARBA00023125"/>
    </source>
</evidence>
<keyword evidence="5" id="KW-0010">Activator</keyword>
<gene>
    <name evidence="10" type="ORF">OP8BY_1043</name>
</gene>
<proteinExistence type="predicted"/>
<dbReference type="GO" id="GO:0000160">
    <property type="term" value="P:phosphorelay signal transduction system"/>
    <property type="evidence" value="ECO:0007669"/>
    <property type="project" value="InterPro"/>
</dbReference>
<dbReference type="SUPFAM" id="SSF52172">
    <property type="entry name" value="CheY-like"/>
    <property type="match status" value="1"/>
</dbReference>
<dbReference type="InterPro" id="IPR058031">
    <property type="entry name" value="AAA_lid_NorR"/>
</dbReference>
<dbReference type="PROSITE" id="PS00676">
    <property type="entry name" value="SIGMA54_INTERACT_2"/>
    <property type="match status" value="1"/>
</dbReference>
<evidence type="ECO:0000259" key="9">
    <source>
        <dbReference type="PROSITE" id="PS50110"/>
    </source>
</evidence>
<feature type="modified residue" description="4-aspartylphosphate" evidence="7">
    <location>
        <position position="56"/>
    </location>
</feature>
<protein>
    <submittedName>
        <fullName evidence="10">Response regulator of zinc sigma-54-dependent two-component system</fullName>
    </submittedName>
</protein>
<evidence type="ECO:0000256" key="2">
    <source>
        <dbReference type="ARBA" id="ARBA00022840"/>
    </source>
</evidence>
<dbReference type="Pfam" id="PF00158">
    <property type="entry name" value="Sigma54_activat"/>
    <property type="match status" value="1"/>
</dbReference>
<dbReference type="PROSITE" id="PS50110">
    <property type="entry name" value="RESPONSE_REGULATORY"/>
    <property type="match status" value="1"/>
</dbReference>
<dbReference type="PANTHER" id="PTHR32071:SF113">
    <property type="entry name" value="ALGINATE BIOSYNTHESIS TRANSCRIPTIONAL REGULATORY PROTEIN ALGB"/>
    <property type="match status" value="1"/>
</dbReference>
<keyword evidence="3" id="KW-0805">Transcription regulation</keyword>
<dbReference type="GO" id="GO:0043565">
    <property type="term" value="F:sequence-specific DNA binding"/>
    <property type="evidence" value="ECO:0007669"/>
    <property type="project" value="InterPro"/>
</dbReference>
<dbReference type="FunFam" id="3.40.50.300:FF:000006">
    <property type="entry name" value="DNA-binding transcriptional regulator NtrC"/>
    <property type="match status" value="1"/>
</dbReference>
<dbReference type="Gene3D" id="1.10.10.60">
    <property type="entry name" value="Homeodomain-like"/>
    <property type="match status" value="1"/>
</dbReference>
<dbReference type="PANTHER" id="PTHR32071">
    <property type="entry name" value="TRANSCRIPTIONAL REGULATORY PROTEIN"/>
    <property type="match status" value="1"/>
</dbReference>
<dbReference type="SUPFAM" id="SSF46689">
    <property type="entry name" value="Homeodomain-like"/>
    <property type="match status" value="1"/>
</dbReference>
<keyword evidence="6" id="KW-0804">Transcription</keyword>
<organism evidence="10 11">
    <name type="scientific">Candidatus Saccharicenans subterraneus</name>
    <dbReference type="NCBI Taxonomy" id="2508984"/>
    <lineage>
        <taxon>Bacteria</taxon>
        <taxon>Candidatus Aminicenantota</taxon>
        <taxon>Candidatus Aminicenantia</taxon>
        <taxon>Candidatus Aminicenantales</taxon>
        <taxon>Candidatus Saccharicenantaceae</taxon>
        <taxon>Candidatus Saccharicenans</taxon>
    </lineage>
</organism>
<keyword evidence="1" id="KW-0547">Nucleotide-binding</keyword>
<sequence length="456" mass="52147">MAEPRGTILVVEDDDLQRELISENLRQEGYQVLEARDSREALDRVSQNPVEIAVVDYKLGEESGLELIKELRRRNPLITPIMVTAFASVETAVEAIKQGAYDYVVKPVDFQKFLLTLERARERFRLQREVTELRNRLEEKFSFKNFVFTSRAMEQVVALMSRAARSEATVLLTGETGTGKDLIARLIHFSSSRNSGPFLAVNLPSIPETLVESELFGAEKGAYTDARERKIGKFEAADGGTLFLDEIGDLQPAVQVKLLRFLQDREFYRLGSTRLLRADVRIIAATNRNLEKLVSEEKFRSDLYYRLNVIRIDVPPLRERKEDIPLLVDHFIREYSRREKKNVRGISAEALNVLMNHDFKGNVRELENAIERAVIFAEGEVITRADLPVFLEIKSESELAAVEAESSKPLPDRVRDLEIREIRRALEKSGGVKSRAARMLGITERMLSYKMKIYNL</sequence>
<dbReference type="CDD" id="cd00009">
    <property type="entry name" value="AAA"/>
    <property type="match status" value="1"/>
</dbReference>
<keyword evidence="7" id="KW-0597">Phosphoprotein</keyword>
<dbReference type="EMBL" id="QUAH01000001">
    <property type="protein sequence ID" value="RFT17101.1"/>
    <property type="molecule type" value="Genomic_DNA"/>
</dbReference>
<comment type="caution">
    <text evidence="10">The sequence shown here is derived from an EMBL/GenBank/DDBJ whole genome shotgun (WGS) entry which is preliminary data.</text>
</comment>
<evidence type="ECO:0000259" key="8">
    <source>
        <dbReference type="PROSITE" id="PS50045"/>
    </source>
</evidence>
<evidence type="ECO:0000313" key="10">
    <source>
        <dbReference type="EMBL" id="RFT17101.1"/>
    </source>
</evidence>
<dbReference type="Pfam" id="PF25601">
    <property type="entry name" value="AAA_lid_14"/>
    <property type="match status" value="1"/>
</dbReference>
<feature type="domain" description="Response regulatory" evidence="9">
    <location>
        <begin position="7"/>
        <end position="121"/>
    </location>
</feature>
<dbReference type="InterPro" id="IPR002078">
    <property type="entry name" value="Sigma_54_int"/>
</dbReference>
<evidence type="ECO:0000256" key="6">
    <source>
        <dbReference type="ARBA" id="ARBA00023163"/>
    </source>
</evidence>
<dbReference type="InterPro" id="IPR001789">
    <property type="entry name" value="Sig_transdc_resp-reg_receiver"/>
</dbReference>
<dbReference type="SMART" id="SM00382">
    <property type="entry name" value="AAA"/>
    <property type="match status" value="1"/>
</dbReference>
<dbReference type="GO" id="GO:0006355">
    <property type="term" value="P:regulation of DNA-templated transcription"/>
    <property type="evidence" value="ECO:0007669"/>
    <property type="project" value="InterPro"/>
</dbReference>
<evidence type="ECO:0000256" key="7">
    <source>
        <dbReference type="PROSITE-ProRule" id="PRU00169"/>
    </source>
</evidence>
<dbReference type="Gene3D" id="1.10.8.60">
    <property type="match status" value="1"/>
</dbReference>
<dbReference type="Pfam" id="PF02954">
    <property type="entry name" value="HTH_8"/>
    <property type="match status" value="1"/>
</dbReference>
<keyword evidence="2" id="KW-0067">ATP-binding</keyword>
<dbReference type="PRINTS" id="PR01590">
    <property type="entry name" value="HTHFIS"/>
</dbReference>
<dbReference type="Proteomes" id="UP000257323">
    <property type="component" value="Unassembled WGS sequence"/>
</dbReference>
<reference evidence="10 11" key="1">
    <citation type="submission" date="2018-08" db="EMBL/GenBank/DDBJ databases">
        <title>Genome analysis of the thermophilic bacterium of the candidate phylum Aminicenantes from deep subsurface aquifer revealed its physiology and ecological role.</title>
        <authorList>
            <person name="Kadnikov V.V."/>
            <person name="Mardanov A.V."/>
            <person name="Beletsky A.V."/>
            <person name="Karnachuk O.V."/>
            <person name="Ravin N.V."/>
        </authorList>
    </citation>
    <scope>NUCLEOTIDE SEQUENCE [LARGE SCALE GENOMIC DNA]</scope>
    <source>
        <strain evidence="10">BY38</strain>
    </source>
</reference>
<dbReference type="SUPFAM" id="SSF52540">
    <property type="entry name" value="P-loop containing nucleoside triphosphate hydrolases"/>
    <property type="match status" value="1"/>
</dbReference>
<dbReference type="Gene3D" id="3.40.50.300">
    <property type="entry name" value="P-loop containing nucleotide triphosphate hydrolases"/>
    <property type="match status" value="1"/>
</dbReference>
<dbReference type="PROSITE" id="PS50045">
    <property type="entry name" value="SIGMA54_INTERACT_4"/>
    <property type="match status" value="1"/>
</dbReference>
<dbReference type="AlphaFoldDB" id="A0A3E2BQX0"/>
<dbReference type="Pfam" id="PF00072">
    <property type="entry name" value="Response_reg"/>
    <property type="match status" value="1"/>
</dbReference>
<evidence type="ECO:0000256" key="3">
    <source>
        <dbReference type="ARBA" id="ARBA00023015"/>
    </source>
</evidence>
<dbReference type="PROSITE" id="PS00675">
    <property type="entry name" value="SIGMA54_INTERACT_1"/>
    <property type="match status" value="1"/>
</dbReference>
<keyword evidence="4" id="KW-0238">DNA-binding</keyword>
<evidence type="ECO:0000313" key="11">
    <source>
        <dbReference type="Proteomes" id="UP000257323"/>
    </source>
</evidence>
<accession>A0A3E2BQX0</accession>
<dbReference type="InterPro" id="IPR002197">
    <property type="entry name" value="HTH_Fis"/>
</dbReference>
<dbReference type="GO" id="GO:0005524">
    <property type="term" value="F:ATP binding"/>
    <property type="evidence" value="ECO:0007669"/>
    <property type="project" value="UniProtKB-KW"/>
</dbReference>
<dbReference type="SMART" id="SM00448">
    <property type="entry name" value="REC"/>
    <property type="match status" value="1"/>
</dbReference>
<evidence type="ECO:0000256" key="1">
    <source>
        <dbReference type="ARBA" id="ARBA00022741"/>
    </source>
</evidence>
<dbReference type="Gene3D" id="3.40.50.2300">
    <property type="match status" value="1"/>
</dbReference>
<dbReference type="InterPro" id="IPR027417">
    <property type="entry name" value="P-loop_NTPase"/>
</dbReference>
<dbReference type="InterPro" id="IPR009057">
    <property type="entry name" value="Homeodomain-like_sf"/>
</dbReference>
<evidence type="ECO:0000256" key="5">
    <source>
        <dbReference type="ARBA" id="ARBA00023159"/>
    </source>
</evidence>